<dbReference type="STRING" id="474950.SAMN05421771_0852"/>
<dbReference type="InterPro" id="IPR018721">
    <property type="entry name" value="DUF2252"/>
</dbReference>
<dbReference type="PANTHER" id="PTHR39441:SF1">
    <property type="entry name" value="DUF2252 DOMAIN-CONTAINING PROTEIN"/>
    <property type="match status" value="1"/>
</dbReference>
<accession>A0A1I6LL81</accession>
<dbReference type="PANTHER" id="PTHR39441">
    <property type="entry name" value="DUF2252 DOMAIN-CONTAINING PROTEIN"/>
    <property type="match status" value="1"/>
</dbReference>
<dbReference type="EMBL" id="FOZL01000001">
    <property type="protein sequence ID" value="SFS04060.1"/>
    <property type="molecule type" value="Genomic_DNA"/>
</dbReference>
<sequence length="461" mass="50794">MDRLTLSSSHEVRTEAPVCRKLLCIVSKKKTDKPKVPTTPILPAVAPPSAKLLARWDPSLRTYDPLALLARAMEGRVPALASVKYERMAASSFGFFRGAAPIMAADLALTPHSGIVNQICGDAHVQNLGAYAGPDGRLIFDINDFDETIRAPFEWDVKRMTTSILLAGRQACFKHTGCASAASIFLATYCNLMREFSRMPVLEVARYQVHRLAASAPISRALRKAKRQTPDLTVESLTEPGKPGRIFKSQPPLLRRVTGTERAEVLASLDTYLPSLLPERRHFFAQYRPVDVAFKVVGTGSVGLRDYCVYMEGNGPGDPLFLQVKEEVPSCYTPYVTPSPSQAAHEGQRVVEGQRAMQLQSDPLLGWTTCDGRSYLVRQLHDHKATVDVTRLSLEGLIQYALVCGEMLARGHARSGNARDLAAYFAKAKPFKKAMLTYALAYADQTEKDWKAMLKAGKPKA</sequence>
<proteinExistence type="predicted"/>
<evidence type="ECO:0000313" key="1">
    <source>
        <dbReference type="EMBL" id="SFS04060.1"/>
    </source>
</evidence>
<dbReference type="AlphaFoldDB" id="A0A1I6LL81"/>
<dbReference type="Proteomes" id="UP000199024">
    <property type="component" value="Unassembled WGS sequence"/>
</dbReference>
<name>A0A1I6LL81_9BACT</name>
<keyword evidence="2" id="KW-1185">Reference proteome</keyword>
<evidence type="ECO:0000313" key="2">
    <source>
        <dbReference type="Proteomes" id="UP000199024"/>
    </source>
</evidence>
<dbReference type="Pfam" id="PF10009">
    <property type="entry name" value="DUF2252"/>
    <property type="match status" value="1"/>
</dbReference>
<protein>
    <submittedName>
        <fullName evidence="1">Uncharacterized conserved protein, DUF2252 family</fullName>
    </submittedName>
</protein>
<reference evidence="1 2" key="1">
    <citation type="submission" date="2016-10" db="EMBL/GenBank/DDBJ databases">
        <authorList>
            <person name="de Groot N.N."/>
        </authorList>
    </citation>
    <scope>NUCLEOTIDE SEQUENCE [LARGE SCALE GENOMIC DNA]</scope>
    <source>
        <strain evidence="1 2">DSM 21001</strain>
    </source>
</reference>
<organism evidence="1 2">
    <name type="scientific">Granulicella pectinivorans</name>
    <dbReference type="NCBI Taxonomy" id="474950"/>
    <lineage>
        <taxon>Bacteria</taxon>
        <taxon>Pseudomonadati</taxon>
        <taxon>Acidobacteriota</taxon>
        <taxon>Terriglobia</taxon>
        <taxon>Terriglobales</taxon>
        <taxon>Acidobacteriaceae</taxon>
        <taxon>Granulicella</taxon>
    </lineage>
</organism>
<gene>
    <name evidence="1" type="ORF">SAMN05421771_0852</name>
</gene>